<evidence type="ECO:0000256" key="6">
    <source>
        <dbReference type="SAM" id="MobiDB-lite"/>
    </source>
</evidence>
<keyword evidence="7" id="KW-0812">Transmembrane</keyword>
<evidence type="ECO:0000256" key="5">
    <source>
        <dbReference type="SAM" id="Coils"/>
    </source>
</evidence>
<dbReference type="InterPro" id="IPR055342">
    <property type="entry name" value="MreC_beta-barrel_core"/>
</dbReference>
<dbReference type="RefSeq" id="WP_131151421.1">
    <property type="nucleotide sequence ID" value="NZ_SJTG01000001.1"/>
</dbReference>
<dbReference type="NCBIfam" id="TIGR00219">
    <property type="entry name" value="mreC"/>
    <property type="match status" value="1"/>
</dbReference>
<gene>
    <name evidence="9" type="primary">mreC</name>
    <name evidence="9" type="ORF">EZM97_00030</name>
</gene>
<feature type="compositionally biased region" description="Pro residues" evidence="6">
    <location>
        <begin position="282"/>
        <end position="294"/>
    </location>
</feature>
<dbReference type="Gene3D" id="2.40.10.340">
    <property type="entry name" value="Rod shape-determining protein MreC, domain 1"/>
    <property type="match status" value="1"/>
</dbReference>
<organism evidence="9 10">
    <name type="scientific">Dyella soli</name>
    <dbReference type="NCBI Taxonomy" id="522319"/>
    <lineage>
        <taxon>Bacteria</taxon>
        <taxon>Pseudomonadati</taxon>
        <taxon>Pseudomonadota</taxon>
        <taxon>Gammaproteobacteria</taxon>
        <taxon>Lysobacterales</taxon>
        <taxon>Rhodanobacteraceae</taxon>
        <taxon>Dyella</taxon>
    </lineage>
</organism>
<evidence type="ECO:0000256" key="1">
    <source>
        <dbReference type="ARBA" id="ARBA00009369"/>
    </source>
</evidence>
<dbReference type="GO" id="GO:0008360">
    <property type="term" value="P:regulation of cell shape"/>
    <property type="evidence" value="ECO:0007669"/>
    <property type="project" value="UniProtKB-KW"/>
</dbReference>
<dbReference type="InterPro" id="IPR042177">
    <property type="entry name" value="Cell/Rod_1"/>
</dbReference>
<dbReference type="Proteomes" id="UP000291822">
    <property type="component" value="Unassembled WGS sequence"/>
</dbReference>
<keyword evidence="3" id="KW-0133">Cell shape</keyword>
<evidence type="ECO:0000256" key="3">
    <source>
        <dbReference type="ARBA" id="ARBA00022960"/>
    </source>
</evidence>
<feature type="transmembrane region" description="Helical" evidence="7">
    <location>
        <begin position="12"/>
        <end position="35"/>
    </location>
</feature>
<reference evidence="9 10" key="1">
    <citation type="submission" date="2019-02" db="EMBL/GenBank/DDBJ databases">
        <title>Dyella amyloliquefaciens sp. nov., isolated from forest soil.</title>
        <authorList>
            <person name="Gao Z.-H."/>
            <person name="Qiu L.-H."/>
        </authorList>
    </citation>
    <scope>NUCLEOTIDE SEQUENCE [LARGE SCALE GENOMIC DNA]</scope>
    <source>
        <strain evidence="9 10">KACC 12747</strain>
    </source>
</reference>
<evidence type="ECO:0000256" key="7">
    <source>
        <dbReference type="SAM" id="Phobius"/>
    </source>
</evidence>
<dbReference type="InterPro" id="IPR007221">
    <property type="entry name" value="MreC"/>
</dbReference>
<dbReference type="Gene3D" id="2.40.10.350">
    <property type="entry name" value="Rod shape-determining protein MreC, domain 2"/>
    <property type="match status" value="1"/>
</dbReference>
<feature type="compositionally biased region" description="Low complexity" evidence="6">
    <location>
        <begin position="295"/>
        <end position="317"/>
    </location>
</feature>
<dbReference type="PANTHER" id="PTHR34138">
    <property type="entry name" value="CELL SHAPE-DETERMINING PROTEIN MREC"/>
    <property type="match status" value="1"/>
</dbReference>
<keyword evidence="7" id="KW-0472">Membrane</keyword>
<evidence type="ECO:0000259" key="8">
    <source>
        <dbReference type="Pfam" id="PF04085"/>
    </source>
</evidence>
<protein>
    <recommendedName>
        <fullName evidence="2">Cell shape-determining protein MreC</fullName>
    </recommendedName>
    <alternativeName>
        <fullName evidence="4">Cell shape protein MreC</fullName>
    </alternativeName>
</protein>
<feature type="compositionally biased region" description="Low complexity" evidence="6">
    <location>
        <begin position="324"/>
        <end position="348"/>
    </location>
</feature>
<evidence type="ECO:0000313" key="10">
    <source>
        <dbReference type="Proteomes" id="UP000291822"/>
    </source>
</evidence>
<feature type="coiled-coil region" evidence="5">
    <location>
        <begin position="77"/>
        <end position="124"/>
    </location>
</feature>
<sequence>MALAREDSSPLFAGTVAGTLRLMFYLALAMVLMVLDHRNGWMWRVRYATSVVVEPIYRLAGLPAAGMRTLSVAFADRKMLTEQNQRLREDLLLANAKLNRMASVAEQNERLKELLATQRSLELNVQLARVIGVDLGGSPHRLMLNLGAREGVHQGQAVIDAHGVMGQVIEVLPTTSVVMLVTDPNHAVPVTVERTGLRTVAFGSRDGGMLSLPNVPMAADVRAGDKLLTSGLGGRFPPGFPVGEVREVGQSPSGMFLEAHARPTADLDRSEYVLLLHDQPEPAGPPEPATPVGPPADMASPADAAASPAAGSAALAPQRTAPVTHSASANPASANPSASAPATPGAHP</sequence>
<keyword evidence="5" id="KW-0175">Coiled coil</keyword>
<comment type="similarity">
    <text evidence="1">Belongs to the MreC family.</text>
</comment>
<dbReference type="AlphaFoldDB" id="A0A4R0YWU2"/>
<dbReference type="EMBL" id="SJTG01000001">
    <property type="protein sequence ID" value="TCI11799.1"/>
    <property type="molecule type" value="Genomic_DNA"/>
</dbReference>
<accession>A0A4R0YWU2</accession>
<evidence type="ECO:0000256" key="4">
    <source>
        <dbReference type="ARBA" id="ARBA00032089"/>
    </source>
</evidence>
<comment type="caution">
    <text evidence="9">The sequence shown here is derived from an EMBL/GenBank/DDBJ whole genome shotgun (WGS) entry which is preliminary data.</text>
</comment>
<dbReference type="GO" id="GO:0005886">
    <property type="term" value="C:plasma membrane"/>
    <property type="evidence" value="ECO:0007669"/>
    <property type="project" value="TreeGrafter"/>
</dbReference>
<dbReference type="Pfam" id="PF04085">
    <property type="entry name" value="MreC"/>
    <property type="match status" value="1"/>
</dbReference>
<dbReference type="InterPro" id="IPR042175">
    <property type="entry name" value="Cell/Rod_MreC_2"/>
</dbReference>
<evidence type="ECO:0000256" key="2">
    <source>
        <dbReference type="ARBA" id="ARBA00013855"/>
    </source>
</evidence>
<feature type="domain" description="Rod shape-determining protein MreC beta-barrel core" evidence="8">
    <location>
        <begin position="130"/>
        <end position="276"/>
    </location>
</feature>
<feature type="region of interest" description="Disordered" evidence="6">
    <location>
        <begin position="278"/>
        <end position="348"/>
    </location>
</feature>
<evidence type="ECO:0000313" key="9">
    <source>
        <dbReference type="EMBL" id="TCI11799.1"/>
    </source>
</evidence>
<dbReference type="PANTHER" id="PTHR34138:SF1">
    <property type="entry name" value="CELL SHAPE-DETERMINING PROTEIN MREC"/>
    <property type="match status" value="1"/>
</dbReference>
<name>A0A4R0YWU2_9GAMM</name>
<keyword evidence="7" id="KW-1133">Transmembrane helix</keyword>
<proteinExistence type="inferred from homology"/>
<keyword evidence="10" id="KW-1185">Reference proteome</keyword>